<feature type="transmembrane region" description="Helical" evidence="6">
    <location>
        <begin position="12"/>
        <end position="39"/>
    </location>
</feature>
<comment type="subcellular location">
    <subcellularLocation>
        <location evidence="1">Membrane</location>
        <topology evidence="1">Multi-pass membrane protein</topology>
    </subcellularLocation>
</comment>
<feature type="transmembrane region" description="Helical" evidence="6">
    <location>
        <begin position="160"/>
        <end position="176"/>
    </location>
</feature>
<keyword evidence="8" id="KW-1185">Reference proteome</keyword>
<evidence type="ECO:0000256" key="1">
    <source>
        <dbReference type="ARBA" id="ARBA00004141"/>
    </source>
</evidence>
<feature type="transmembrane region" description="Helical" evidence="6">
    <location>
        <begin position="70"/>
        <end position="88"/>
    </location>
</feature>
<dbReference type="EMBL" id="BOSE01000004">
    <property type="protein sequence ID" value="GIP16913.1"/>
    <property type="molecule type" value="Genomic_DNA"/>
</dbReference>
<name>A0A920CYZ5_9BACL</name>
<keyword evidence="3" id="KW-0133">Cell shape</keyword>
<evidence type="ECO:0000256" key="6">
    <source>
        <dbReference type="SAM" id="Phobius"/>
    </source>
</evidence>
<keyword evidence="5 6" id="KW-0472">Membrane</keyword>
<sequence>MLNKIKKIDWVIVFILIALMFISYFILHSATAHTILYAGFEKTQLLYFCLGFFVLFAMVFIDYRIFLKFWWLLYGIGLVSLVLILTIGKTKNGARGWFDIFGLSVQPAELVKIFLIIGIAYLLGRRMGEPLKFVKDVIPIGIFSVIPFALVMAQPDLGNAIIYVVIVIGMLWMGNVKYWHTLIGIGIVVGSLLLFVFLFTNFNDEIKTFFEDQGKVHWYERINTFIHPEQATYDERMQSENAQEAIGSGGLSGQGYLQGTMKNGGFVPYLYSDSIFVVIGEEFGFQGAAILLLLYFVLIYRMILVAFTCKDRRAAYMIIGIVSMFVFQIFQNIGMMIGIMPITGITLPFISFGGTSLMLNMFSIGLVMSIRAHQHMYEIED</sequence>
<feature type="transmembrane region" description="Helical" evidence="6">
    <location>
        <begin position="283"/>
        <end position="303"/>
    </location>
</feature>
<feature type="transmembrane region" description="Helical" evidence="6">
    <location>
        <begin position="45"/>
        <end position="63"/>
    </location>
</feature>
<dbReference type="GO" id="GO:0008360">
    <property type="term" value="P:regulation of cell shape"/>
    <property type="evidence" value="ECO:0007669"/>
    <property type="project" value="UniProtKB-KW"/>
</dbReference>
<reference evidence="7" key="1">
    <citation type="submission" date="2021-03" db="EMBL/GenBank/DDBJ databases">
        <title>Antimicrobial resistance genes in bacteria isolated from Japanese honey, and their potential for conferring macrolide and lincosamide resistance in the American foulbrood pathogen Paenibacillus larvae.</title>
        <authorList>
            <person name="Okamoto M."/>
            <person name="Kumagai M."/>
            <person name="Kanamori H."/>
            <person name="Takamatsu D."/>
        </authorList>
    </citation>
    <scope>NUCLEOTIDE SEQUENCE</scope>
    <source>
        <strain evidence="7">J40TS1</strain>
    </source>
</reference>
<feature type="transmembrane region" description="Helical" evidence="6">
    <location>
        <begin position="100"/>
        <end position="124"/>
    </location>
</feature>
<feature type="transmembrane region" description="Helical" evidence="6">
    <location>
        <begin position="183"/>
        <end position="202"/>
    </location>
</feature>
<evidence type="ECO:0000313" key="8">
    <source>
        <dbReference type="Proteomes" id="UP000683139"/>
    </source>
</evidence>
<protein>
    <submittedName>
        <fullName evidence="7">Rod shape-determining protein RodA</fullName>
    </submittedName>
</protein>
<evidence type="ECO:0000256" key="3">
    <source>
        <dbReference type="ARBA" id="ARBA00022960"/>
    </source>
</evidence>
<dbReference type="AlphaFoldDB" id="A0A920CYZ5"/>
<comment type="caution">
    <text evidence="7">The sequence shown here is derived from an EMBL/GenBank/DDBJ whole genome shotgun (WGS) entry which is preliminary data.</text>
</comment>
<dbReference type="Proteomes" id="UP000683139">
    <property type="component" value="Unassembled WGS sequence"/>
</dbReference>
<dbReference type="PANTHER" id="PTHR30474">
    <property type="entry name" value="CELL CYCLE PROTEIN"/>
    <property type="match status" value="1"/>
</dbReference>
<dbReference type="GO" id="GO:0015648">
    <property type="term" value="F:lipid-linked peptidoglycan transporter activity"/>
    <property type="evidence" value="ECO:0007669"/>
    <property type="project" value="TreeGrafter"/>
</dbReference>
<evidence type="ECO:0000256" key="2">
    <source>
        <dbReference type="ARBA" id="ARBA00022692"/>
    </source>
</evidence>
<dbReference type="GO" id="GO:0005886">
    <property type="term" value="C:plasma membrane"/>
    <property type="evidence" value="ECO:0007669"/>
    <property type="project" value="TreeGrafter"/>
</dbReference>
<dbReference type="InterPro" id="IPR001182">
    <property type="entry name" value="FtsW/RodA"/>
</dbReference>
<dbReference type="PANTHER" id="PTHR30474:SF1">
    <property type="entry name" value="PEPTIDOGLYCAN GLYCOSYLTRANSFERASE MRDB"/>
    <property type="match status" value="1"/>
</dbReference>
<evidence type="ECO:0000256" key="5">
    <source>
        <dbReference type="ARBA" id="ARBA00023136"/>
    </source>
</evidence>
<proteinExistence type="predicted"/>
<accession>A0A920CYZ5</accession>
<keyword evidence="4 6" id="KW-1133">Transmembrane helix</keyword>
<feature type="transmembrane region" description="Helical" evidence="6">
    <location>
        <begin position="315"/>
        <end position="339"/>
    </location>
</feature>
<feature type="transmembrane region" description="Helical" evidence="6">
    <location>
        <begin position="345"/>
        <end position="367"/>
    </location>
</feature>
<organism evidence="7 8">
    <name type="scientific">Paenibacillus montaniterrae</name>
    <dbReference type="NCBI Taxonomy" id="429341"/>
    <lineage>
        <taxon>Bacteria</taxon>
        <taxon>Bacillati</taxon>
        <taxon>Bacillota</taxon>
        <taxon>Bacilli</taxon>
        <taxon>Bacillales</taxon>
        <taxon>Paenibacillaceae</taxon>
        <taxon>Paenibacillus</taxon>
    </lineage>
</organism>
<evidence type="ECO:0000313" key="7">
    <source>
        <dbReference type="EMBL" id="GIP16913.1"/>
    </source>
</evidence>
<dbReference type="GO" id="GO:0032153">
    <property type="term" value="C:cell division site"/>
    <property type="evidence" value="ECO:0007669"/>
    <property type="project" value="TreeGrafter"/>
</dbReference>
<evidence type="ECO:0000256" key="4">
    <source>
        <dbReference type="ARBA" id="ARBA00022989"/>
    </source>
</evidence>
<dbReference type="GO" id="GO:0051301">
    <property type="term" value="P:cell division"/>
    <property type="evidence" value="ECO:0007669"/>
    <property type="project" value="InterPro"/>
</dbReference>
<keyword evidence="2 6" id="KW-0812">Transmembrane</keyword>
<gene>
    <name evidence="7" type="primary">mrdB</name>
    <name evidence="7" type="ORF">J40TS1_25550</name>
</gene>
<dbReference type="RefSeq" id="WP_213515606.1">
    <property type="nucleotide sequence ID" value="NZ_BOSE01000004.1"/>
</dbReference>
<dbReference type="Pfam" id="PF01098">
    <property type="entry name" value="FTSW_RODA_SPOVE"/>
    <property type="match status" value="1"/>
</dbReference>